<comment type="subcellular location">
    <subcellularLocation>
        <location evidence="1">Cytoplasm</location>
    </subcellularLocation>
</comment>
<dbReference type="InterPro" id="IPR036095">
    <property type="entry name" value="PTS_EIIB-like_sf"/>
</dbReference>
<dbReference type="AlphaFoldDB" id="A0A3N4G1Y1"/>
<dbReference type="InterPro" id="IPR011608">
    <property type="entry name" value="PRD"/>
</dbReference>
<dbReference type="InterPro" id="IPR051351">
    <property type="entry name" value="Ascorbate-PTS_EIIA_comp"/>
</dbReference>
<keyword evidence="7" id="KW-0418">Kinase</keyword>
<dbReference type="GO" id="GO:0008982">
    <property type="term" value="F:protein-N(PI)-phosphohistidine-sugar phosphotransferase activity"/>
    <property type="evidence" value="ECO:0007669"/>
    <property type="project" value="InterPro"/>
</dbReference>
<gene>
    <name evidence="15" type="ORF">EF384_08510</name>
</gene>
<evidence type="ECO:0000256" key="9">
    <source>
        <dbReference type="ARBA" id="ARBA00037387"/>
    </source>
</evidence>
<keyword evidence="16" id="KW-1185">Reference proteome</keyword>
<dbReference type="PROSITE" id="PS51372">
    <property type="entry name" value="PRD_2"/>
    <property type="match status" value="1"/>
</dbReference>
<dbReference type="Pfam" id="PF00874">
    <property type="entry name" value="PRD"/>
    <property type="match status" value="1"/>
</dbReference>
<protein>
    <recommendedName>
        <fullName evidence="10">Ascorbate-specific PTS system EIIA component</fullName>
    </recommendedName>
    <alternativeName>
        <fullName evidence="11">Ascorbate-specific phosphotransferase enzyme IIA component</fullName>
    </alternativeName>
</protein>
<evidence type="ECO:0000256" key="1">
    <source>
        <dbReference type="ARBA" id="ARBA00004496"/>
    </source>
</evidence>
<organism evidence="15 16">
    <name type="scientific">Aerococcus agrisoli</name>
    <dbReference type="NCBI Taxonomy" id="2487350"/>
    <lineage>
        <taxon>Bacteria</taxon>
        <taxon>Bacillati</taxon>
        <taxon>Bacillota</taxon>
        <taxon>Bacilli</taxon>
        <taxon>Lactobacillales</taxon>
        <taxon>Aerococcaceae</taxon>
        <taxon>Aerococcus</taxon>
    </lineage>
</organism>
<dbReference type="PANTHER" id="PTHR36203:SF1">
    <property type="entry name" value="ASCORBATE-SPECIFIC PTS SYSTEM EIIA COMPONENT"/>
    <property type="match status" value="1"/>
</dbReference>
<dbReference type="PROSITE" id="PS51099">
    <property type="entry name" value="PTS_EIIB_TYPE_2"/>
    <property type="match status" value="1"/>
</dbReference>
<dbReference type="EMBL" id="RKMG01000034">
    <property type="protein sequence ID" value="RPA56959.1"/>
    <property type="molecule type" value="Genomic_DNA"/>
</dbReference>
<dbReference type="PROSITE" id="PS00372">
    <property type="entry name" value="PTS_EIIA_TYPE_2_HIS"/>
    <property type="match status" value="1"/>
</dbReference>
<evidence type="ECO:0000256" key="8">
    <source>
        <dbReference type="ARBA" id="ARBA00023159"/>
    </source>
</evidence>
<keyword evidence="4" id="KW-0597">Phosphoprotein</keyword>
<dbReference type="Gene3D" id="3.40.930.10">
    <property type="entry name" value="Mannitol-specific EII, Chain A"/>
    <property type="match status" value="1"/>
</dbReference>
<dbReference type="SUPFAM" id="SSF55804">
    <property type="entry name" value="Phoshotransferase/anion transport protein"/>
    <property type="match status" value="1"/>
</dbReference>
<dbReference type="SUPFAM" id="SSF52794">
    <property type="entry name" value="PTS system IIB component-like"/>
    <property type="match status" value="1"/>
</dbReference>
<evidence type="ECO:0000259" key="12">
    <source>
        <dbReference type="PROSITE" id="PS51094"/>
    </source>
</evidence>
<evidence type="ECO:0000256" key="7">
    <source>
        <dbReference type="ARBA" id="ARBA00022777"/>
    </source>
</evidence>
<dbReference type="Gene3D" id="1.10.1790.10">
    <property type="entry name" value="PRD domain"/>
    <property type="match status" value="1"/>
</dbReference>
<feature type="domain" description="PTS EIIA type-2" evidence="12">
    <location>
        <begin position="530"/>
        <end position="673"/>
    </location>
</feature>
<keyword evidence="6" id="KW-0598">Phosphotransferase system</keyword>
<evidence type="ECO:0000256" key="4">
    <source>
        <dbReference type="ARBA" id="ARBA00022553"/>
    </source>
</evidence>
<dbReference type="GO" id="GO:0016301">
    <property type="term" value="F:kinase activity"/>
    <property type="evidence" value="ECO:0007669"/>
    <property type="project" value="UniProtKB-KW"/>
</dbReference>
<dbReference type="InterPro" id="IPR002178">
    <property type="entry name" value="PTS_EIIA_type-2_dom"/>
</dbReference>
<evidence type="ECO:0000256" key="5">
    <source>
        <dbReference type="ARBA" id="ARBA00022679"/>
    </source>
</evidence>
<keyword evidence="8" id="KW-0010">Activator</keyword>
<accession>A0A3N4G1Y1</accession>
<evidence type="ECO:0000256" key="2">
    <source>
        <dbReference type="ARBA" id="ARBA00022448"/>
    </source>
</evidence>
<dbReference type="CDD" id="cd00211">
    <property type="entry name" value="PTS_IIA_fru"/>
    <property type="match status" value="1"/>
</dbReference>
<dbReference type="InterPro" id="IPR007737">
    <property type="entry name" value="Mga_HTH"/>
</dbReference>
<dbReference type="Proteomes" id="UP000273977">
    <property type="component" value="Unassembled WGS sequence"/>
</dbReference>
<dbReference type="CDD" id="cd05568">
    <property type="entry name" value="PTS_IIB_bgl_like"/>
    <property type="match status" value="1"/>
</dbReference>
<evidence type="ECO:0000256" key="3">
    <source>
        <dbReference type="ARBA" id="ARBA00022490"/>
    </source>
</evidence>
<dbReference type="Pfam" id="PF05043">
    <property type="entry name" value="Mga"/>
    <property type="match status" value="1"/>
</dbReference>
<reference evidence="15 16" key="1">
    <citation type="submission" date="2018-11" db="EMBL/GenBank/DDBJ databases">
        <title>Aerococcus sp. SJQ22, whole genome shotgun sequence.</title>
        <authorList>
            <person name="Sun L."/>
            <person name="Gao X."/>
            <person name="Chen W."/>
            <person name="Huang K."/>
        </authorList>
    </citation>
    <scope>NUCLEOTIDE SEQUENCE [LARGE SCALE GENOMIC DNA]</scope>
    <source>
        <strain evidence="15 16">SJQ22</strain>
    </source>
</reference>
<proteinExistence type="predicted"/>
<comment type="function">
    <text evidence="9">The phosphoenolpyruvate-dependent sugar phosphotransferase system (sugar PTS), a major carbohydrate active transport system, catalyzes the phosphorylation of incoming sugar substrates concomitantly with their translocation across the cell membrane. The enzyme II UlaABC PTS system is involved in ascorbate transport.</text>
</comment>
<name>A0A3N4G1Y1_9LACT</name>
<keyword evidence="5" id="KW-0808">Transferase</keyword>
<evidence type="ECO:0000259" key="13">
    <source>
        <dbReference type="PROSITE" id="PS51099"/>
    </source>
</evidence>
<comment type="caution">
    <text evidence="15">The sequence shown here is derived from an EMBL/GenBank/DDBJ whole genome shotgun (WGS) entry which is preliminary data.</text>
</comment>
<dbReference type="SUPFAM" id="SSF63520">
    <property type="entry name" value="PTS-regulatory domain, PRD"/>
    <property type="match status" value="1"/>
</dbReference>
<feature type="domain" description="PRD" evidence="14">
    <location>
        <begin position="278"/>
        <end position="384"/>
    </location>
</feature>
<evidence type="ECO:0000256" key="6">
    <source>
        <dbReference type="ARBA" id="ARBA00022683"/>
    </source>
</evidence>
<dbReference type="InterPro" id="IPR013011">
    <property type="entry name" value="PTS_EIIB_2"/>
</dbReference>
<evidence type="ECO:0000256" key="10">
    <source>
        <dbReference type="ARBA" id="ARBA00041175"/>
    </source>
</evidence>
<dbReference type="PROSITE" id="PS51094">
    <property type="entry name" value="PTS_EIIA_TYPE_2"/>
    <property type="match status" value="1"/>
</dbReference>
<feature type="domain" description="PTS EIIB type-2" evidence="13">
    <location>
        <begin position="390"/>
        <end position="478"/>
    </location>
</feature>
<keyword evidence="3" id="KW-0963">Cytoplasm</keyword>
<sequence length="677" mass="77970">MMYSGGSEMDYKLAYLLNEPNKKYSFEDIQKRYGLSKDQLLKETGGLITNIQEDEFHLKHISIEAFTKASLELRDEEVFVDSEDRMKLIFLMTYSKLDELSVFHFQDFFLMSKGTISADIKALRTNLDSFNIELIYNRKLGFYLKGDEIVIRRLAKNFISSMFENQKAKYYLLVWLLENNMTLYAFIRDYLTQTMHGQKIDFVYGRLDEIVYFLAYTAKRIKEMPLKYMEDQKFLSELAIFPVVEKTCFEVFQSDNQIEVAYMTTILMTIVQGDLADPSFTFILQDAASLIKNFERLAAIHFENYHQLLTNIFYHLVPTYFRIRFGYSLPNPLLLDIKQKYRDIFQITMDAFEEVVGKSVMVPESEIGYLTILFGGEIYRINKGENYENLSALIVCPSGISSSLILATELENMFPTIQFLKPMSISELSETDAGTYDIIFSTIPLISEKKVYVTKPLMTAYEKNVIINKVQNDWILPGVTLPNAEEIIAAIRPYIHYKEGVNREKLLEVLNHKFTKLFEHKEVEKPLLKELITEDTVTVVDHVEDWKAAITLAANPLLRQGKIEEKYIDAMIQKVEENGPFIHIGPFVALPHARPEEGVNEIGMSILKVDEPVNLLDDVAHPIKLFICLAAVDNDTHLKALANLTNILSDEALLDRLVNAINPEAILEVINEGEEEE</sequence>
<dbReference type="Gene3D" id="3.40.50.2300">
    <property type="match status" value="1"/>
</dbReference>
<dbReference type="InterPro" id="IPR036634">
    <property type="entry name" value="PRD_sf"/>
</dbReference>
<evidence type="ECO:0000256" key="11">
    <source>
        <dbReference type="ARBA" id="ARBA00042072"/>
    </source>
</evidence>
<evidence type="ECO:0000259" key="14">
    <source>
        <dbReference type="PROSITE" id="PS51372"/>
    </source>
</evidence>
<dbReference type="GO" id="GO:0006355">
    <property type="term" value="P:regulation of DNA-templated transcription"/>
    <property type="evidence" value="ECO:0007669"/>
    <property type="project" value="InterPro"/>
</dbReference>
<dbReference type="InterPro" id="IPR016152">
    <property type="entry name" value="PTrfase/Anion_transptr"/>
</dbReference>
<dbReference type="PANTHER" id="PTHR36203">
    <property type="entry name" value="ASCORBATE-SPECIFIC PTS SYSTEM EIIA COMPONENT"/>
    <property type="match status" value="1"/>
</dbReference>
<dbReference type="Pfam" id="PF00359">
    <property type="entry name" value="PTS_EIIA_2"/>
    <property type="match status" value="1"/>
</dbReference>
<keyword evidence="2" id="KW-0813">Transport</keyword>
<evidence type="ECO:0000313" key="15">
    <source>
        <dbReference type="EMBL" id="RPA56959.1"/>
    </source>
</evidence>
<evidence type="ECO:0000313" key="16">
    <source>
        <dbReference type="Proteomes" id="UP000273977"/>
    </source>
</evidence>
<dbReference type="GO" id="GO:0009401">
    <property type="term" value="P:phosphoenolpyruvate-dependent sugar phosphotransferase system"/>
    <property type="evidence" value="ECO:0007669"/>
    <property type="project" value="UniProtKB-KW"/>
</dbReference>
<dbReference type="GO" id="GO:0005737">
    <property type="term" value="C:cytoplasm"/>
    <property type="evidence" value="ECO:0007669"/>
    <property type="project" value="UniProtKB-SubCell"/>
</dbReference>